<evidence type="ECO:0000313" key="13">
    <source>
        <dbReference type="Proteomes" id="UP000247755"/>
    </source>
</evidence>
<evidence type="ECO:0000256" key="1">
    <source>
        <dbReference type="ARBA" id="ARBA00004496"/>
    </source>
</evidence>
<dbReference type="GO" id="GO:0000976">
    <property type="term" value="F:transcription cis-regulatory region binding"/>
    <property type="evidence" value="ECO:0007669"/>
    <property type="project" value="TreeGrafter"/>
</dbReference>
<dbReference type="CDD" id="cd00383">
    <property type="entry name" value="trans_reg_C"/>
    <property type="match status" value="1"/>
</dbReference>
<feature type="domain" description="Response regulatory" evidence="10">
    <location>
        <begin position="55"/>
        <end position="168"/>
    </location>
</feature>
<feature type="domain" description="OmpR/PhoB-type" evidence="11">
    <location>
        <begin position="183"/>
        <end position="283"/>
    </location>
</feature>
<evidence type="ECO:0000256" key="6">
    <source>
        <dbReference type="ARBA" id="ARBA00023125"/>
    </source>
</evidence>
<keyword evidence="7" id="KW-0804">Transcription</keyword>
<protein>
    <submittedName>
        <fullName evidence="12">DNA-binding response OmpR family regulator</fullName>
    </submittedName>
</protein>
<keyword evidence="5" id="KW-0805">Transcription regulation</keyword>
<keyword evidence="6 9" id="KW-0238">DNA-binding</keyword>
<dbReference type="Proteomes" id="UP000247755">
    <property type="component" value="Unassembled WGS sequence"/>
</dbReference>
<dbReference type="PROSITE" id="PS51755">
    <property type="entry name" value="OMPR_PHOB"/>
    <property type="match status" value="1"/>
</dbReference>
<dbReference type="Pfam" id="PF00072">
    <property type="entry name" value="Response_reg"/>
    <property type="match status" value="1"/>
</dbReference>
<dbReference type="PANTHER" id="PTHR48111">
    <property type="entry name" value="REGULATOR OF RPOS"/>
    <property type="match status" value="1"/>
</dbReference>
<dbReference type="PROSITE" id="PS50110">
    <property type="entry name" value="RESPONSE_REGULATORY"/>
    <property type="match status" value="1"/>
</dbReference>
<organism evidence="12 13">
    <name type="scientific">Burkholderia pyrrocinia</name>
    <name type="common">Pseudomonas pyrrocinia</name>
    <dbReference type="NCBI Taxonomy" id="60550"/>
    <lineage>
        <taxon>Bacteria</taxon>
        <taxon>Pseudomonadati</taxon>
        <taxon>Pseudomonadota</taxon>
        <taxon>Betaproteobacteria</taxon>
        <taxon>Burkholderiales</taxon>
        <taxon>Burkholderiaceae</taxon>
        <taxon>Burkholderia</taxon>
        <taxon>Burkholderia cepacia complex</taxon>
    </lineage>
</organism>
<dbReference type="InterPro" id="IPR001867">
    <property type="entry name" value="OmpR/PhoB-type_DNA-bd"/>
</dbReference>
<dbReference type="Gene3D" id="6.10.250.690">
    <property type="match status" value="1"/>
</dbReference>
<comment type="caution">
    <text evidence="12">The sequence shown here is derived from an EMBL/GenBank/DDBJ whole genome shotgun (WGS) entry which is preliminary data.</text>
</comment>
<feature type="modified residue" description="4-aspartylphosphate" evidence="8">
    <location>
        <position position="104"/>
    </location>
</feature>
<comment type="subcellular location">
    <subcellularLocation>
        <location evidence="1">Cytoplasm</location>
    </subcellularLocation>
</comment>
<accession>A0A318IQ06</accession>
<evidence type="ECO:0000256" key="7">
    <source>
        <dbReference type="ARBA" id="ARBA00023163"/>
    </source>
</evidence>
<evidence type="ECO:0000256" key="5">
    <source>
        <dbReference type="ARBA" id="ARBA00023015"/>
    </source>
</evidence>
<dbReference type="PANTHER" id="PTHR48111:SF47">
    <property type="entry name" value="TRANSCRIPTIONAL REGULATORY PROTEIN RSTA"/>
    <property type="match status" value="1"/>
</dbReference>
<dbReference type="Gene3D" id="1.10.10.10">
    <property type="entry name" value="Winged helix-like DNA-binding domain superfamily/Winged helix DNA-binding domain"/>
    <property type="match status" value="1"/>
</dbReference>
<keyword evidence="3 8" id="KW-0597">Phosphoprotein</keyword>
<evidence type="ECO:0000259" key="10">
    <source>
        <dbReference type="PROSITE" id="PS50110"/>
    </source>
</evidence>
<dbReference type="InterPro" id="IPR011006">
    <property type="entry name" value="CheY-like_superfamily"/>
</dbReference>
<evidence type="ECO:0000256" key="9">
    <source>
        <dbReference type="PROSITE-ProRule" id="PRU01091"/>
    </source>
</evidence>
<dbReference type="SMART" id="SM00862">
    <property type="entry name" value="Trans_reg_C"/>
    <property type="match status" value="1"/>
</dbReference>
<evidence type="ECO:0000256" key="8">
    <source>
        <dbReference type="PROSITE-ProRule" id="PRU00169"/>
    </source>
</evidence>
<dbReference type="AlphaFoldDB" id="A0A318IQ06"/>
<reference evidence="12 13" key="1">
    <citation type="submission" date="2018-05" db="EMBL/GenBank/DDBJ databases">
        <title>Comparative genomics of bacterial root endophytes of switchgrass collected from native prairies over two seasons.</title>
        <authorList>
            <person name="Tang Y."/>
        </authorList>
    </citation>
    <scope>NUCLEOTIDE SEQUENCE [LARGE SCALE GENOMIC DNA]</scope>
    <source>
        <strain evidence="12 13">NFIX32</strain>
    </source>
</reference>
<dbReference type="SMART" id="SM00448">
    <property type="entry name" value="REC"/>
    <property type="match status" value="1"/>
</dbReference>
<feature type="DNA-binding region" description="OmpR/PhoB-type" evidence="9">
    <location>
        <begin position="183"/>
        <end position="283"/>
    </location>
</feature>
<dbReference type="GO" id="GO:0005829">
    <property type="term" value="C:cytosol"/>
    <property type="evidence" value="ECO:0007669"/>
    <property type="project" value="TreeGrafter"/>
</dbReference>
<evidence type="ECO:0000256" key="3">
    <source>
        <dbReference type="ARBA" id="ARBA00022553"/>
    </source>
</evidence>
<proteinExistence type="predicted"/>
<keyword evidence="4" id="KW-0902">Two-component regulatory system</keyword>
<dbReference type="InterPro" id="IPR039420">
    <property type="entry name" value="WalR-like"/>
</dbReference>
<dbReference type="EMBL" id="QJJY01000005">
    <property type="protein sequence ID" value="PXX37083.1"/>
    <property type="molecule type" value="Genomic_DNA"/>
</dbReference>
<dbReference type="GO" id="GO:0000156">
    <property type="term" value="F:phosphorelay response regulator activity"/>
    <property type="evidence" value="ECO:0007669"/>
    <property type="project" value="TreeGrafter"/>
</dbReference>
<name>A0A318IQ06_BURPY</name>
<keyword evidence="2" id="KW-0963">Cytoplasm</keyword>
<dbReference type="InterPro" id="IPR036388">
    <property type="entry name" value="WH-like_DNA-bd_sf"/>
</dbReference>
<dbReference type="SUPFAM" id="SSF46894">
    <property type="entry name" value="C-terminal effector domain of the bipartite response regulators"/>
    <property type="match status" value="1"/>
</dbReference>
<evidence type="ECO:0000313" key="12">
    <source>
        <dbReference type="EMBL" id="PXX37083.1"/>
    </source>
</evidence>
<evidence type="ECO:0000256" key="4">
    <source>
        <dbReference type="ARBA" id="ARBA00023012"/>
    </source>
</evidence>
<dbReference type="GO" id="GO:0032993">
    <property type="term" value="C:protein-DNA complex"/>
    <property type="evidence" value="ECO:0007669"/>
    <property type="project" value="TreeGrafter"/>
</dbReference>
<dbReference type="InterPro" id="IPR016032">
    <property type="entry name" value="Sig_transdc_resp-reg_C-effctor"/>
</dbReference>
<gene>
    <name evidence="12" type="ORF">NA66_1005222</name>
</gene>
<dbReference type="InterPro" id="IPR001789">
    <property type="entry name" value="Sig_transdc_resp-reg_receiver"/>
</dbReference>
<dbReference type="Gene3D" id="3.40.50.2300">
    <property type="match status" value="1"/>
</dbReference>
<sequence>MISVHICSKNGAYFVTFCRNLAQYHATCFGYHAFGLALTAGHFPALPPRLPMPIRILLVEDDVHLSALIADYLRKHRYKVDTLFDGTDAVSTIVASCPDLVLLDINLPGKDGFEICREARTQYGGIVIMVTARDEKFDELLGLEFGADDFLRKPIEPRILLARINAQLRRLRMRPADCAPESPQRFAFGKFSIDRSDRQAHLPDGSAPRLTSAEFDLLWALASRAGEVVSREDLTRLLRRIEFDGLDRTIDCHISKLRRKLRDDALEPKRIKTIRGKGYQFSKHAWD</sequence>
<dbReference type="Pfam" id="PF00486">
    <property type="entry name" value="Trans_reg_C"/>
    <property type="match status" value="1"/>
</dbReference>
<dbReference type="GO" id="GO:0006355">
    <property type="term" value="P:regulation of DNA-templated transcription"/>
    <property type="evidence" value="ECO:0007669"/>
    <property type="project" value="InterPro"/>
</dbReference>
<dbReference type="FunFam" id="1.10.10.10:FF:000099">
    <property type="entry name" value="Two-component system response regulator TorR"/>
    <property type="match status" value="1"/>
</dbReference>
<dbReference type="SUPFAM" id="SSF52172">
    <property type="entry name" value="CheY-like"/>
    <property type="match status" value="1"/>
</dbReference>
<evidence type="ECO:0000259" key="11">
    <source>
        <dbReference type="PROSITE" id="PS51755"/>
    </source>
</evidence>
<evidence type="ECO:0000256" key="2">
    <source>
        <dbReference type="ARBA" id="ARBA00022490"/>
    </source>
</evidence>